<dbReference type="GO" id="GO:0051315">
    <property type="term" value="P:attachment of mitotic spindle microtubules to kinetochore"/>
    <property type="evidence" value="ECO:0007669"/>
    <property type="project" value="TreeGrafter"/>
</dbReference>
<keyword evidence="4" id="KW-0132">Cell division</keyword>
<dbReference type="GO" id="GO:0000776">
    <property type="term" value="C:kinetochore"/>
    <property type="evidence" value="ECO:0007669"/>
    <property type="project" value="TreeGrafter"/>
</dbReference>
<name>A0A6H0XYI4_9PEZI</name>
<proteinExistence type="inferred from homology"/>
<sequence length="702" mass="80854">MARPSNQPSFNFLTGTDIVPTRSREPLRETQRQNAPPARENTVEDLRAQLKRAQYELDSIKQERELATLQHQQELHDVLDRAQEDFARAQSAQTGGESTARRLEALQREHQDVQNRAANEKAALEKKLRDLQADSRSLREELEETQTELSENGRKQRTAYEQLEHSYSTLQATLEETQTDLTSKVSILQSTQHKLLQQETDNGELEREVLRLRAQTGDAETLGIIKKELSEQVDYIQKLEETNRIQLSELRQLRRSAKSAEIVEEEKRSLETRLSLMDDLRKELAEAELQRRVLEDEKKSWQSYFVSETGTDDVTYDTPEDMARALLQERLERLNLVDKLGVVQPELTVKDDNIRMLEEQLAGTRAELEALRTTSKSQVDHKGKARLEKQRNLALKEVEYLRAQMKSLEEEETEFTPDQINEEELKRLQDLENMLDQYRAELQNLHADLSRLEAQPPESPRKRAREDDEESTERLGELRRRTKTLQDDLSQLQTRNQVLEAELKASTVQLTSLKQSRTRTLELRSNPTADFEAVKLSTITTLRTENAELLARLEGKTTKTKVVPVSTLENFKQQMEEIKADLAKAQKKEMRLKQIWTAKALEFREAVASVLGWKMDFLPNGRVKASSILYPSSIADGEEEENAIVFDGEQGTMKISGGPQSMFAREIQGLIDFWVEGRKDIPCFLAACTLEFYDKTTRAQKM</sequence>
<evidence type="ECO:0000256" key="2">
    <source>
        <dbReference type="ARBA" id="ARBA00008029"/>
    </source>
</evidence>
<keyword evidence="6" id="KW-0539">Nucleus</keyword>
<accession>A0A6H0XYI4</accession>
<comment type="similarity">
    <text evidence="2">Belongs to the MAD1 family.</text>
</comment>
<keyword evidence="8" id="KW-0175">Coiled coil</keyword>
<feature type="compositionally biased region" description="Polar residues" evidence="9">
    <location>
        <begin position="1"/>
        <end position="14"/>
    </location>
</feature>
<keyword evidence="7" id="KW-0131">Cell cycle</keyword>
<evidence type="ECO:0000256" key="5">
    <source>
        <dbReference type="ARBA" id="ARBA00022776"/>
    </source>
</evidence>
<dbReference type="Proteomes" id="UP000503462">
    <property type="component" value="Chromosome 3"/>
</dbReference>
<organism evidence="10 11">
    <name type="scientific">Peltaster fructicola</name>
    <dbReference type="NCBI Taxonomy" id="286661"/>
    <lineage>
        <taxon>Eukaryota</taxon>
        <taxon>Fungi</taxon>
        <taxon>Dikarya</taxon>
        <taxon>Ascomycota</taxon>
        <taxon>Pezizomycotina</taxon>
        <taxon>Dothideomycetes</taxon>
        <taxon>Dothideomycetes incertae sedis</taxon>
        <taxon>Peltaster</taxon>
    </lineage>
</organism>
<feature type="region of interest" description="Disordered" evidence="9">
    <location>
        <begin position="449"/>
        <end position="477"/>
    </location>
</feature>
<evidence type="ECO:0000313" key="10">
    <source>
        <dbReference type="EMBL" id="QIW99803.1"/>
    </source>
</evidence>
<evidence type="ECO:0000256" key="8">
    <source>
        <dbReference type="SAM" id="Coils"/>
    </source>
</evidence>
<dbReference type="PANTHER" id="PTHR23168">
    <property type="entry name" value="MITOTIC SPINDLE ASSEMBLY CHECKPOINT PROTEIN MAD1 MITOTIC ARREST DEFICIENT-LIKE PROTEIN 1"/>
    <property type="match status" value="1"/>
</dbReference>
<protein>
    <recommendedName>
        <fullName evidence="3">Spindle assembly checkpoint component MAD1</fullName>
    </recommendedName>
</protein>
<evidence type="ECO:0000256" key="9">
    <source>
        <dbReference type="SAM" id="MobiDB-lite"/>
    </source>
</evidence>
<feature type="coiled-coil region" evidence="8">
    <location>
        <begin position="568"/>
        <end position="595"/>
    </location>
</feature>
<feature type="region of interest" description="Disordered" evidence="9">
    <location>
        <begin position="135"/>
        <end position="154"/>
    </location>
</feature>
<evidence type="ECO:0000256" key="6">
    <source>
        <dbReference type="ARBA" id="ARBA00023242"/>
    </source>
</evidence>
<dbReference type="Gene3D" id="6.10.250.90">
    <property type="match status" value="1"/>
</dbReference>
<comment type="subcellular location">
    <subcellularLocation>
        <location evidence="1">Nucleus</location>
    </subcellularLocation>
</comment>
<dbReference type="AlphaFoldDB" id="A0A6H0XYI4"/>
<dbReference type="GO" id="GO:0005635">
    <property type="term" value="C:nuclear envelope"/>
    <property type="evidence" value="ECO:0007669"/>
    <property type="project" value="TreeGrafter"/>
</dbReference>
<dbReference type="Gene3D" id="1.20.5.170">
    <property type="match status" value="1"/>
</dbReference>
<evidence type="ECO:0000256" key="1">
    <source>
        <dbReference type="ARBA" id="ARBA00004123"/>
    </source>
</evidence>
<dbReference type="Gene3D" id="3.30.457.60">
    <property type="match status" value="1"/>
</dbReference>
<gene>
    <name evidence="10" type="ORF">AMS68_005321</name>
</gene>
<feature type="compositionally biased region" description="Basic and acidic residues" evidence="9">
    <location>
        <begin position="459"/>
        <end position="477"/>
    </location>
</feature>
<evidence type="ECO:0000256" key="3">
    <source>
        <dbReference type="ARBA" id="ARBA00022019"/>
    </source>
</evidence>
<dbReference type="SUPFAM" id="SSF75704">
    <property type="entry name" value="Mitotic arrest deficient-like 1, Mad1"/>
    <property type="match status" value="1"/>
</dbReference>
<dbReference type="Pfam" id="PF05557">
    <property type="entry name" value="MAD"/>
    <property type="match status" value="1"/>
</dbReference>
<dbReference type="PANTHER" id="PTHR23168:SF0">
    <property type="entry name" value="MITOTIC SPINDLE ASSEMBLY CHECKPOINT PROTEIN MAD1"/>
    <property type="match status" value="1"/>
</dbReference>
<reference evidence="10 11" key="1">
    <citation type="journal article" date="2016" name="Sci. Rep.">
        <title>Peltaster fructicola genome reveals evolution from an invasive phytopathogen to an ectophytic parasite.</title>
        <authorList>
            <person name="Xu C."/>
            <person name="Chen H."/>
            <person name="Gleason M.L."/>
            <person name="Xu J.R."/>
            <person name="Liu H."/>
            <person name="Zhang R."/>
            <person name="Sun G."/>
        </authorList>
    </citation>
    <scope>NUCLEOTIDE SEQUENCE [LARGE SCALE GENOMIC DNA]</scope>
    <source>
        <strain evidence="10 11">LNHT1506</strain>
    </source>
</reference>
<dbReference type="EMBL" id="CP051141">
    <property type="protein sequence ID" value="QIW99803.1"/>
    <property type="molecule type" value="Genomic_DNA"/>
</dbReference>
<dbReference type="GO" id="GO:0072686">
    <property type="term" value="C:mitotic spindle"/>
    <property type="evidence" value="ECO:0007669"/>
    <property type="project" value="TreeGrafter"/>
</dbReference>
<feature type="compositionally biased region" description="Basic and acidic residues" evidence="9">
    <location>
        <begin position="22"/>
        <end position="31"/>
    </location>
</feature>
<evidence type="ECO:0000256" key="4">
    <source>
        <dbReference type="ARBA" id="ARBA00022618"/>
    </source>
</evidence>
<dbReference type="GO" id="GO:0051301">
    <property type="term" value="P:cell division"/>
    <property type="evidence" value="ECO:0007669"/>
    <property type="project" value="UniProtKB-KW"/>
</dbReference>
<keyword evidence="11" id="KW-1185">Reference proteome</keyword>
<feature type="coiled-coil region" evidence="8">
    <location>
        <begin position="43"/>
        <end position="72"/>
    </location>
</feature>
<dbReference type="OrthoDB" id="331602at2759"/>
<feature type="region of interest" description="Disordered" evidence="9">
    <location>
        <begin position="1"/>
        <end position="43"/>
    </location>
</feature>
<keyword evidence="5" id="KW-0498">Mitosis</keyword>
<dbReference type="InterPro" id="IPR008672">
    <property type="entry name" value="Mad1"/>
</dbReference>
<evidence type="ECO:0000313" key="11">
    <source>
        <dbReference type="Proteomes" id="UP000503462"/>
    </source>
</evidence>
<evidence type="ECO:0000256" key="7">
    <source>
        <dbReference type="ARBA" id="ARBA00023306"/>
    </source>
</evidence>
<dbReference type="GO" id="GO:0007094">
    <property type="term" value="P:mitotic spindle assembly checkpoint signaling"/>
    <property type="evidence" value="ECO:0007669"/>
    <property type="project" value="InterPro"/>
</dbReference>